<dbReference type="PANTHER" id="PTHR16305:SF35">
    <property type="entry name" value="TRANSCRIPTIONAL ACTIVATOR DOMAIN"/>
    <property type="match status" value="1"/>
</dbReference>
<evidence type="ECO:0000256" key="1">
    <source>
        <dbReference type="ARBA" id="ARBA00022741"/>
    </source>
</evidence>
<keyword evidence="1" id="KW-0547">Nucleotide-binding</keyword>
<sequence length="269" mass="27519">MADLPARLGPLPLAVVVTDRAPAGPSAVALQPLGAADTGRLLRHLLDQSGSPHRLAARLAPLCGGIPGYAVEYARAVAADGFPKCGEPPLPARVRGIASARLGRVDERDRAVLGAAAILGDTISAEAVAALLGGDASTARAALARLGGLLVERPGAEYTFADPAVRQVVYARLPRAVRAGHHWRAALRPGIPVARARHWRAASALDRALHGGRAATDESRSGQVGVALGITGPGPGSVRGRGWVSAGPWSVRGRGGWAVLRGAREVEGG</sequence>
<dbReference type="PANTHER" id="PTHR16305">
    <property type="entry name" value="TESTICULAR SOLUBLE ADENYLYL CYCLASE"/>
    <property type="match status" value="1"/>
</dbReference>
<dbReference type="Proteomes" id="UP000482800">
    <property type="component" value="Unassembled WGS sequence"/>
</dbReference>
<keyword evidence="2" id="KW-0067">ATP-binding</keyword>
<dbReference type="RefSeq" id="WP_173070879.1">
    <property type="nucleotide sequence ID" value="NZ_BLPF01000004.1"/>
</dbReference>
<accession>A0A6V8KQK6</accession>
<evidence type="ECO:0000256" key="2">
    <source>
        <dbReference type="ARBA" id="ARBA00022840"/>
    </source>
</evidence>
<dbReference type="AlphaFoldDB" id="A0A6V8KQK6"/>
<dbReference type="GO" id="GO:0005737">
    <property type="term" value="C:cytoplasm"/>
    <property type="evidence" value="ECO:0007669"/>
    <property type="project" value="TreeGrafter"/>
</dbReference>
<name>A0A6V8KQK6_9ACTN</name>
<organism evidence="3 4">
    <name type="scientific">Phytohabitans houttuyneae</name>
    <dbReference type="NCBI Taxonomy" id="1076126"/>
    <lineage>
        <taxon>Bacteria</taxon>
        <taxon>Bacillati</taxon>
        <taxon>Actinomycetota</taxon>
        <taxon>Actinomycetes</taxon>
        <taxon>Micromonosporales</taxon>
        <taxon>Micromonosporaceae</taxon>
    </lineage>
</organism>
<evidence type="ECO:0000313" key="4">
    <source>
        <dbReference type="Proteomes" id="UP000482800"/>
    </source>
</evidence>
<gene>
    <name evidence="3" type="ORF">Phou_098600</name>
</gene>
<protein>
    <submittedName>
        <fullName evidence="3">Uncharacterized protein</fullName>
    </submittedName>
</protein>
<dbReference type="GO" id="GO:0004016">
    <property type="term" value="F:adenylate cyclase activity"/>
    <property type="evidence" value="ECO:0007669"/>
    <property type="project" value="TreeGrafter"/>
</dbReference>
<dbReference type="GO" id="GO:0005524">
    <property type="term" value="F:ATP binding"/>
    <property type="evidence" value="ECO:0007669"/>
    <property type="project" value="UniProtKB-KW"/>
</dbReference>
<proteinExistence type="predicted"/>
<reference evidence="3 4" key="1">
    <citation type="submission" date="2020-03" db="EMBL/GenBank/DDBJ databases">
        <title>Whole genome shotgun sequence of Phytohabitans houttuyneae NBRC 108639.</title>
        <authorList>
            <person name="Komaki H."/>
            <person name="Tamura T."/>
        </authorList>
    </citation>
    <scope>NUCLEOTIDE SEQUENCE [LARGE SCALE GENOMIC DNA]</scope>
    <source>
        <strain evidence="3 4">NBRC 108639</strain>
    </source>
</reference>
<keyword evidence="4" id="KW-1185">Reference proteome</keyword>
<reference evidence="3 4" key="2">
    <citation type="submission" date="2020-03" db="EMBL/GenBank/DDBJ databases">
        <authorList>
            <person name="Ichikawa N."/>
            <person name="Kimura A."/>
            <person name="Kitahashi Y."/>
            <person name="Uohara A."/>
        </authorList>
    </citation>
    <scope>NUCLEOTIDE SEQUENCE [LARGE SCALE GENOMIC DNA]</scope>
    <source>
        <strain evidence="3 4">NBRC 108639</strain>
    </source>
</reference>
<dbReference type="EMBL" id="BLPF01000004">
    <property type="protein sequence ID" value="GFJ85680.1"/>
    <property type="molecule type" value="Genomic_DNA"/>
</dbReference>
<comment type="caution">
    <text evidence="3">The sequence shown here is derived from an EMBL/GenBank/DDBJ whole genome shotgun (WGS) entry which is preliminary data.</text>
</comment>
<evidence type="ECO:0000313" key="3">
    <source>
        <dbReference type="EMBL" id="GFJ85680.1"/>
    </source>
</evidence>